<organism evidence="1 2">
    <name type="scientific">Adlercreutzia faecimuris</name>
    <dbReference type="NCBI Taxonomy" id="2897341"/>
    <lineage>
        <taxon>Bacteria</taxon>
        <taxon>Bacillati</taxon>
        <taxon>Actinomycetota</taxon>
        <taxon>Coriobacteriia</taxon>
        <taxon>Eggerthellales</taxon>
        <taxon>Eggerthellaceae</taxon>
        <taxon>Adlercreutzia</taxon>
    </lineage>
</organism>
<gene>
    <name evidence="1" type="ORF">LPT13_03840</name>
</gene>
<dbReference type="RefSeq" id="WP_242163694.1">
    <property type="nucleotide sequence ID" value="NZ_JAJMLW010000001.1"/>
</dbReference>
<name>A0ABS9WF41_9ACTN</name>
<protein>
    <submittedName>
        <fullName evidence="1">Uncharacterized protein</fullName>
    </submittedName>
</protein>
<reference evidence="1" key="1">
    <citation type="submission" date="2021-11" db="EMBL/GenBank/DDBJ databases">
        <title>A Novel Adlercreutzia Species, isolated from a Allomyrina dichotoma larva feces.</title>
        <authorList>
            <person name="Suh M.K."/>
        </authorList>
    </citation>
    <scope>NUCLEOTIDE SEQUENCE</scope>
    <source>
        <strain evidence="1">JBNU-10</strain>
    </source>
</reference>
<sequence>MITPISRAEIPPYRDEPRSPMRQFAFEAAMDFMSLAKNGDVCEVTGYPGEGSEGWLRAVQSLTAALNTELYHLGRRSDVRVFRRRGRVFMEMKEPLAAPARARNPWPGDLPKV</sequence>
<keyword evidence="2" id="KW-1185">Reference proteome</keyword>
<accession>A0ABS9WF41</accession>
<dbReference type="Proteomes" id="UP001430755">
    <property type="component" value="Unassembled WGS sequence"/>
</dbReference>
<dbReference type="EMBL" id="JAJMLW010000001">
    <property type="protein sequence ID" value="MCI2241483.1"/>
    <property type="molecule type" value="Genomic_DNA"/>
</dbReference>
<evidence type="ECO:0000313" key="2">
    <source>
        <dbReference type="Proteomes" id="UP001430755"/>
    </source>
</evidence>
<proteinExistence type="predicted"/>
<evidence type="ECO:0000313" key="1">
    <source>
        <dbReference type="EMBL" id="MCI2241483.1"/>
    </source>
</evidence>
<comment type="caution">
    <text evidence="1">The sequence shown here is derived from an EMBL/GenBank/DDBJ whole genome shotgun (WGS) entry which is preliminary data.</text>
</comment>